<keyword evidence="13" id="KW-0813">Transport</keyword>
<feature type="transmembrane region" description="Helical" evidence="13">
    <location>
        <begin position="839"/>
        <end position="860"/>
    </location>
</feature>
<dbReference type="CDD" id="cd02076">
    <property type="entry name" value="P-type_ATPase_H"/>
    <property type="match status" value="1"/>
</dbReference>
<dbReference type="PANTHER" id="PTHR42861">
    <property type="entry name" value="CALCIUM-TRANSPORTING ATPASE"/>
    <property type="match status" value="1"/>
</dbReference>
<evidence type="ECO:0000313" key="16">
    <source>
        <dbReference type="EMBL" id="SAL98289.1"/>
    </source>
</evidence>
<sequence>MASNDPPKNGGPPSQPSVPSDTSNIPTAEDPSMNEKLPKQQPPSQAAPNAPVETTTKPEPDTTQADVPPQPQPTSNGKLPGMKSLTVEELYDKDKFDLSTMEPGDVFTLLQTTTEGLTEDEAAARIEKFGHNRLEHKETNPILMFLGFMWNPLSWVMEAAAIVAIAVSNGGGRPPDWEDFIGIVLLLLANATIGFLEERNAGNAVKALMASLAPECKVRRNGSWETKEAADLVPGDIISIKLGDVVPADGRLVTAHGDVSIDQAALTGESLPVTKDAGDEIFSGSTVKQGEAEAVVIGTGLNTFFGRAAKLVGESSDDVGHLQQILAKIGNFCLVSIGIFLVVEILVMYAAFRYDYRRGIDNLLVLLIGGIPIAMPTVLSVTLAIGAKQLAEHKAIVTRITAIEEMAAVTILCSDKTGTLTLNKLIVDKPTIKTYAEFDNEGIILISAYASRVENQDAIDFCITNSLPDPAMARDGIEELEFKPFNPVIKRTEITYKDKKDGKVKRATKGMSHFILDLCTRGKDDAQIKALNDDVDEFARRGLRSLAVAVDEIPSGNPEDEGSGYRLIGLLPIYDPPRSDTKETIDRAIGLGVQVKMITGDQLAIAKETGRRLGMGDNMFLSTTLKEGPPAGSGYHDVDDLVLGADGFAGVYPEHKHEIVERLQALGHTIAMTGDGVNDAPALSKANVGVAVADASDAARAAADIVLTEPGLSVIIEAFIHSRQIFQRMRNYSIYTCSVTVRIVVGFAVLVFAFKADFPPFMVLILAILNDGTIMTISTDRVKPSPHPDKWDLFEIFSCAIIYGLYLAASTIAFVATALKTNFFNSKFGVHAFTSSNDFQLHSVVYLQVSTISQALIFITRSQGFFFMERPSILLIGAFVVAQLVATFIAVYANWGFTQIEGCGWGWAGIAWIWNFVWYVPLDWIKFGLHRVFRGRHPATAVGADAASLKRRRSSATSVLSGATSSARYYRNRTKSLRQLETPGSFRQRLFGNNRTVSMDPKELRRLSSVQANDASRVLSGGQPSGSRS</sequence>
<evidence type="ECO:0000256" key="2">
    <source>
        <dbReference type="ARBA" id="ARBA00004141"/>
    </source>
</evidence>
<dbReference type="InterPro" id="IPR018303">
    <property type="entry name" value="ATPase_P-typ_P_site"/>
</dbReference>
<evidence type="ECO:0000256" key="14">
    <source>
        <dbReference type="SAM" id="MobiDB-lite"/>
    </source>
</evidence>
<keyword evidence="8 13" id="KW-0067">ATP-binding</keyword>
<dbReference type="GO" id="GO:0046872">
    <property type="term" value="F:metal ion binding"/>
    <property type="evidence" value="ECO:0007669"/>
    <property type="project" value="UniProtKB-KW"/>
</dbReference>
<dbReference type="SFLD" id="SFLDF00027">
    <property type="entry name" value="p-type_atpase"/>
    <property type="match status" value="1"/>
</dbReference>
<feature type="transmembrane region" description="Helical" evidence="13">
    <location>
        <begin position="180"/>
        <end position="196"/>
    </location>
</feature>
<dbReference type="InterPro" id="IPR008250">
    <property type="entry name" value="ATPase_P-typ_transduc_dom_A_sf"/>
</dbReference>
<dbReference type="InterPro" id="IPR059000">
    <property type="entry name" value="ATPase_P-type_domA"/>
</dbReference>
<evidence type="ECO:0000256" key="8">
    <source>
        <dbReference type="ARBA" id="ARBA00022840"/>
    </source>
</evidence>
<evidence type="ECO:0000256" key="9">
    <source>
        <dbReference type="ARBA" id="ARBA00022842"/>
    </source>
</evidence>
<dbReference type="InterPro" id="IPR023298">
    <property type="entry name" value="ATPase_P-typ_TM_dom_sf"/>
</dbReference>
<dbReference type="Proteomes" id="UP000078561">
    <property type="component" value="Unassembled WGS sequence"/>
</dbReference>
<keyword evidence="13" id="KW-0375">Hydrogen ion transport</keyword>
<dbReference type="SMART" id="SM00831">
    <property type="entry name" value="Cation_ATPase_N"/>
    <property type="match status" value="1"/>
</dbReference>
<dbReference type="FunFam" id="3.40.50.1000:FF:000211">
    <property type="entry name" value="Plasma membrane ATPase"/>
    <property type="match status" value="1"/>
</dbReference>
<evidence type="ECO:0000256" key="7">
    <source>
        <dbReference type="ARBA" id="ARBA00022741"/>
    </source>
</evidence>
<dbReference type="Gene3D" id="1.20.1110.10">
    <property type="entry name" value="Calcium-transporting ATPase, transmembrane domain"/>
    <property type="match status" value="1"/>
</dbReference>
<comment type="similarity">
    <text evidence="3 13">Belongs to the cation transport ATPase (P-type) (TC 3.A.3) family. Type IIIA subfamily.</text>
</comment>
<feature type="compositionally biased region" description="Polar residues" evidence="14">
    <location>
        <begin position="52"/>
        <end position="65"/>
    </location>
</feature>
<dbReference type="OMA" id="HREDEMM"/>
<feature type="transmembrane region" description="Helical" evidence="13">
    <location>
        <begin position="142"/>
        <end position="168"/>
    </location>
</feature>
<dbReference type="InterPro" id="IPR044492">
    <property type="entry name" value="P_typ_ATPase_HD_dom"/>
</dbReference>
<dbReference type="GO" id="GO:0005886">
    <property type="term" value="C:plasma membrane"/>
    <property type="evidence" value="ECO:0007669"/>
    <property type="project" value="UniProtKB-SubCell"/>
</dbReference>
<keyword evidence="13" id="KW-0406">Ion transport</keyword>
<dbReference type="NCBIfam" id="TIGR01494">
    <property type="entry name" value="ATPase_P-type"/>
    <property type="match status" value="2"/>
</dbReference>
<evidence type="ECO:0000256" key="13">
    <source>
        <dbReference type="RuleBase" id="RU362083"/>
    </source>
</evidence>
<evidence type="ECO:0000256" key="1">
    <source>
        <dbReference type="ARBA" id="ARBA00003417"/>
    </source>
</evidence>
<dbReference type="Gene3D" id="3.40.50.1000">
    <property type="entry name" value="HAD superfamily/HAD-like"/>
    <property type="match status" value="1"/>
</dbReference>
<dbReference type="SUPFAM" id="SSF81653">
    <property type="entry name" value="Calcium ATPase, transduction domain A"/>
    <property type="match status" value="1"/>
</dbReference>
<evidence type="ECO:0000256" key="6">
    <source>
        <dbReference type="ARBA" id="ARBA00022723"/>
    </source>
</evidence>
<keyword evidence="11 13" id="KW-1133">Transmembrane helix</keyword>
<keyword evidence="4" id="KW-0597">Phosphoprotein</keyword>
<evidence type="ECO:0000256" key="3">
    <source>
        <dbReference type="ARBA" id="ARBA00008804"/>
    </source>
</evidence>
<dbReference type="SFLD" id="SFLDG00002">
    <property type="entry name" value="C1.7:_P-type_atpase_like"/>
    <property type="match status" value="1"/>
</dbReference>
<dbReference type="SFLD" id="SFLDS00003">
    <property type="entry name" value="Haloacid_Dehalogenase"/>
    <property type="match status" value="1"/>
</dbReference>
<dbReference type="GO" id="GO:0005524">
    <property type="term" value="F:ATP binding"/>
    <property type="evidence" value="ECO:0007669"/>
    <property type="project" value="UniProtKB-UniRule"/>
</dbReference>
<feature type="transmembrane region" description="Helical" evidence="13">
    <location>
        <begin position="872"/>
        <end position="893"/>
    </location>
</feature>
<accession>A0A163KTK3</accession>
<comment type="subcellular location">
    <subcellularLocation>
        <location evidence="13">Cell membrane</location>
        <topology evidence="13">Multi-pass membrane protein</topology>
    </subcellularLocation>
    <subcellularLocation>
        <location evidence="2">Membrane</location>
        <topology evidence="2">Multi-pass membrane protein</topology>
    </subcellularLocation>
</comment>
<dbReference type="InterPro" id="IPR004014">
    <property type="entry name" value="ATPase_P-typ_cation-transptr_N"/>
</dbReference>
<dbReference type="InterPro" id="IPR023214">
    <property type="entry name" value="HAD_sf"/>
</dbReference>
<dbReference type="Pfam" id="PF00702">
    <property type="entry name" value="Hydrolase"/>
    <property type="match status" value="1"/>
</dbReference>
<feature type="domain" description="Cation-transporting P-type ATPase N-terminal" evidence="15">
    <location>
        <begin position="97"/>
        <end position="169"/>
    </location>
</feature>
<dbReference type="PRINTS" id="PR00119">
    <property type="entry name" value="CATATPASE"/>
</dbReference>
<feature type="compositionally biased region" description="Polar residues" evidence="14">
    <location>
        <begin position="17"/>
        <end position="26"/>
    </location>
</feature>
<dbReference type="SUPFAM" id="SSF81665">
    <property type="entry name" value="Calcium ATPase, transmembrane domain M"/>
    <property type="match status" value="1"/>
</dbReference>
<dbReference type="SUPFAM" id="SSF56784">
    <property type="entry name" value="HAD-like"/>
    <property type="match status" value="1"/>
</dbReference>
<evidence type="ECO:0000256" key="10">
    <source>
        <dbReference type="ARBA" id="ARBA00022967"/>
    </source>
</evidence>
<dbReference type="InterPro" id="IPR023299">
    <property type="entry name" value="ATPase_P-typ_cyto_dom_N"/>
</dbReference>
<dbReference type="InterPro" id="IPR036412">
    <property type="entry name" value="HAD-like_sf"/>
</dbReference>
<protein>
    <recommendedName>
        <fullName evidence="13">Plasma membrane ATPase</fullName>
        <ecNumber evidence="13">7.1.2.1</ecNumber>
    </recommendedName>
</protein>
<dbReference type="InParanoid" id="A0A163KTK3"/>
<feature type="transmembrane region" description="Helical" evidence="13">
    <location>
        <begin position="800"/>
        <end position="819"/>
    </location>
</feature>
<evidence type="ECO:0000259" key="15">
    <source>
        <dbReference type="SMART" id="SM00831"/>
    </source>
</evidence>
<feature type="transmembrane region" description="Helical" evidence="13">
    <location>
        <begin position="364"/>
        <end position="385"/>
    </location>
</feature>
<dbReference type="GO" id="GO:0120029">
    <property type="term" value="P:proton export across plasma membrane"/>
    <property type="evidence" value="ECO:0007669"/>
    <property type="project" value="UniProtKB-UniRule"/>
</dbReference>
<evidence type="ECO:0000256" key="4">
    <source>
        <dbReference type="ARBA" id="ARBA00022553"/>
    </source>
</evidence>
<dbReference type="PROSITE" id="PS00154">
    <property type="entry name" value="ATPASE_E1_E2"/>
    <property type="match status" value="1"/>
</dbReference>
<keyword evidence="17" id="KW-1185">Reference proteome</keyword>
<gene>
    <name evidence="16" type="primary">ABSGL_03818.1 scaffold 4673</name>
</gene>
<dbReference type="AlphaFoldDB" id="A0A163KTK3"/>
<dbReference type="EC" id="7.1.2.1" evidence="13"/>
<dbReference type="Gene3D" id="3.40.1110.10">
    <property type="entry name" value="Calcium-transporting ATPase, cytoplasmic domain N"/>
    <property type="match status" value="1"/>
</dbReference>
<dbReference type="GO" id="GO:0016887">
    <property type="term" value="F:ATP hydrolysis activity"/>
    <property type="evidence" value="ECO:0007669"/>
    <property type="project" value="InterPro"/>
</dbReference>
<dbReference type="EMBL" id="LT552062">
    <property type="protein sequence ID" value="SAL98289.1"/>
    <property type="molecule type" value="Genomic_DNA"/>
</dbReference>
<feature type="transmembrane region" description="Helical" evidence="13">
    <location>
        <begin position="905"/>
        <end position="925"/>
    </location>
</feature>
<evidence type="ECO:0000313" key="17">
    <source>
        <dbReference type="Proteomes" id="UP000078561"/>
    </source>
</evidence>
<dbReference type="PRINTS" id="PR00120">
    <property type="entry name" value="HATPASE"/>
</dbReference>
<keyword evidence="10 13" id="KW-1278">Translocase</keyword>
<reference evidence="16" key="1">
    <citation type="submission" date="2016-04" db="EMBL/GenBank/DDBJ databases">
        <authorList>
            <person name="Evans L.H."/>
            <person name="Alamgir A."/>
            <person name="Owens N."/>
            <person name="Weber N.D."/>
            <person name="Virtaneva K."/>
            <person name="Barbian K."/>
            <person name="Babar A."/>
            <person name="Rosenke K."/>
        </authorList>
    </citation>
    <scope>NUCLEOTIDE SEQUENCE [LARGE SCALE GENOMIC DNA]</scope>
    <source>
        <strain evidence="16">CBS 101.48</strain>
    </source>
</reference>
<dbReference type="OrthoDB" id="116380at2759"/>
<evidence type="ECO:0000256" key="5">
    <source>
        <dbReference type="ARBA" id="ARBA00022692"/>
    </source>
</evidence>
<dbReference type="NCBIfam" id="TIGR01647">
    <property type="entry name" value="ATPase-IIIA_H"/>
    <property type="match status" value="1"/>
</dbReference>
<dbReference type="FunFam" id="2.70.150.10:FF:000004">
    <property type="entry name" value="Plasma membrane ATPase"/>
    <property type="match status" value="1"/>
</dbReference>
<keyword evidence="5 13" id="KW-0812">Transmembrane</keyword>
<evidence type="ECO:0000256" key="12">
    <source>
        <dbReference type="ARBA" id="ARBA00023136"/>
    </source>
</evidence>
<dbReference type="GO" id="GO:0008553">
    <property type="term" value="F:P-type proton-exporting transporter activity"/>
    <property type="evidence" value="ECO:0007669"/>
    <property type="project" value="UniProtKB-UniRule"/>
</dbReference>
<keyword evidence="12 13" id="KW-0472">Membrane</keyword>
<dbReference type="STRING" id="4829.A0A163KTK3"/>
<dbReference type="Pfam" id="PF00690">
    <property type="entry name" value="Cation_ATPase_N"/>
    <property type="match status" value="1"/>
</dbReference>
<evidence type="ECO:0000256" key="11">
    <source>
        <dbReference type="ARBA" id="ARBA00022989"/>
    </source>
</evidence>
<feature type="compositionally biased region" description="Low complexity" evidence="14">
    <location>
        <begin position="42"/>
        <end position="51"/>
    </location>
</feature>
<feature type="transmembrane region" description="Helical" evidence="13">
    <location>
        <begin position="332"/>
        <end position="352"/>
    </location>
</feature>
<keyword evidence="9 13" id="KW-0460">Magnesium</keyword>
<feature type="transmembrane region" description="Helical" evidence="13">
    <location>
        <begin position="732"/>
        <end position="754"/>
    </location>
</feature>
<dbReference type="Pfam" id="PF00122">
    <property type="entry name" value="E1-E2_ATPase"/>
    <property type="match status" value="1"/>
</dbReference>
<feature type="region of interest" description="Disordered" evidence="14">
    <location>
        <begin position="1"/>
        <end position="83"/>
    </location>
</feature>
<keyword evidence="7 13" id="KW-0547">Nucleotide-binding</keyword>
<organism evidence="16">
    <name type="scientific">Absidia glauca</name>
    <name type="common">Pin mould</name>
    <dbReference type="NCBI Taxonomy" id="4829"/>
    <lineage>
        <taxon>Eukaryota</taxon>
        <taxon>Fungi</taxon>
        <taxon>Fungi incertae sedis</taxon>
        <taxon>Mucoromycota</taxon>
        <taxon>Mucoromycotina</taxon>
        <taxon>Mucoromycetes</taxon>
        <taxon>Mucorales</taxon>
        <taxon>Cunninghamellaceae</taxon>
        <taxon>Absidia</taxon>
    </lineage>
</organism>
<dbReference type="InterPro" id="IPR001757">
    <property type="entry name" value="P_typ_ATPase"/>
</dbReference>
<proteinExistence type="inferred from homology"/>
<dbReference type="InterPro" id="IPR006534">
    <property type="entry name" value="P-type_ATPase_IIIA"/>
</dbReference>
<keyword evidence="6" id="KW-0479">Metal-binding</keyword>
<dbReference type="Gene3D" id="2.70.150.10">
    <property type="entry name" value="Calcium-transporting ATPase, cytoplasmic transduction domain A"/>
    <property type="match status" value="1"/>
</dbReference>
<comment type="catalytic activity">
    <reaction evidence="13">
        <text>ATP + H2O + H(+)(in) = ADP + phosphate + 2 H(+)(out)</text>
        <dbReference type="Rhea" id="RHEA:20852"/>
        <dbReference type="ChEBI" id="CHEBI:15377"/>
        <dbReference type="ChEBI" id="CHEBI:15378"/>
        <dbReference type="ChEBI" id="CHEBI:30616"/>
        <dbReference type="ChEBI" id="CHEBI:43474"/>
        <dbReference type="ChEBI" id="CHEBI:456216"/>
        <dbReference type="EC" id="7.1.2.1"/>
    </reaction>
</comment>
<comment type="function">
    <text evidence="1">The plasma membrane ATPase of plants and fungi is a hydrogen ion pump. The proton gradient it generates drives the active transport of nutrients by H(+)-symport. The resulting external acidification and/or internal alkinization may mediate growth responses.</text>
</comment>
<dbReference type="FunFam" id="3.40.1110.10:FF:000005">
    <property type="entry name" value="Plasma membrane ATPase"/>
    <property type="match status" value="1"/>
</dbReference>
<name>A0A163KTK3_ABSGL</name>